<keyword evidence="3" id="KW-1185">Reference proteome</keyword>
<feature type="non-terminal residue" evidence="2">
    <location>
        <position position="27"/>
    </location>
</feature>
<name>A0A392UMJ2_9FABA</name>
<organism evidence="2 3">
    <name type="scientific">Trifolium medium</name>
    <dbReference type="NCBI Taxonomy" id="97028"/>
    <lineage>
        <taxon>Eukaryota</taxon>
        <taxon>Viridiplantae</taxon>
        <taxon>Streptophyta</taxon>
        <taxon>Embryophyta</taxon>
        <taxon>Tracheophyta</taxon>
        <taxon>Spermatophyta</taxon>
        <taxon>Magnoliopsida</taxon>
        <taxon>eudicotyledons</taxon>
        <taxon>Gunneridae</taxon>
        <taxon>Pentapetalae</taxon>
        <taxon>rosids</taxon>
        <taxon>fabids</taxon>
        <taxon>Fabales</taxon>
        <taxon>Fabaceae</taxon>
        <taxon>Papilionoideae</taxon>
        <taxon>50 kb inversion clade</taxon>
        <taxon>NPAAA clade</taxon>
        <taxon>Hologalegina</taxon>
        <taxon>IRL clade</taxon>
        <taxon>Trifolieae</taxon>
        <taxon>Trifolium</taxon>
    </lineage>
</organism>
<sequence>MPNFKAPGANFTVRHQPPRSLFQGDIP</sequence>
<evidence type="ECO:0000313" key="3">
    <source>
        <dbReference type="Proteomes" id="UP000265520"/>
    </source>
</evidence>
<proteinExistence type="predicted"/>
<evidence type="ECO:0000313" key="2">
    <source>
        <dbReference type="EMBL" id="MCI74853.1"/>
    </source>
</evidence>
<dbReference type="AlphaFoldDB" id="A0A392UMJ2"/>
<feature type="region of interest" description="Disordered" evidence="1">
    <location>
        <begin position="1"/>
        <end position="27"/>
    </location>
</feature>
<dbReference type="EMBL" id="LXQA010869319">
    <property type="protein sequence ID" value="MCI74853.1"/>
    <property type="molecule type" value="Genomic_DNA"/>
</dbReference>
<reference evidence="2 3" key="1">
    <citation type="journal article" date="2018" name="Front. Plant Sci.">
        <title>Red Clover (Trifolium pratense) and Zigzag Clover (T. medium) - A Picture of Genomic Similarities and Differences.</title>
        <authorList>
            <person name="Dluhosova J."/>
            <person name="Istvanek J."/>
            <person name="Nedelnik J."/>
            <person name="Repkova J."/>
        </authorList>
    </citation>
    <scope>NUCLEOTIDE SEQUENCE [LARGE SCALE GENOMIC DNA]</scope>
    <source>
        <strain evidence="3">cv. 10/8</strain>
        <tissue evidence="2">Leaf</tissue>
    </source>
</reference>
<accession>A0A392UMJ2</accession>
<evidence type="ECO:0000256" key="1">
    <source>
        <dbReference type="SAM" id="MobiDB-lite"/>
    </source>
</evidence>
<comment type="caution">
    <text evidence="2">The sequence shown here is derived from an EMBL/GenBank/DDBJ whole genome shotgun (WGS) entry which is preliminary data.</text>
</comment>
<protein>
    <submittedName>
        <fullName evidence="2">Uncharacterized protein</fullName>
    </submittedName>
</protein>
<dbReference type="Proteomes" id="UP000265520">
    <property type="component" value="Unassembled WGS sequence"/>
</dbReference>